<reference evidence="1" key="1">
    <citation type="journal article" date="2012" name="Nature">
        <title>The oyster genome reveals stress adaptation and complexity of shell formation.</title>
        <authorList>
            <person name="Zhang G."/>
            <person name="Fang X."/>
            <person name="Guo X."/>
            <person name="Li L."/>
            <person name="Luo R."/>
            <person name="Xu F."/>
            <person name="Yang P."/>
            <person name="Zhang L."/>
            <person name="Wang X."/>
            <person name="Qi H."/>
            <person name="Xiong Z."/>
            <person name="Que H."/>
            <person name="Xie Y."/>
            <person name="Holland P.W."/>
            <person name="Paps J."/>
            <person name="Zhu Y."/>
            <person name="Wu F."/>
            <person name="Chen Y."/>
            <person name="Wang J."/>
            <person name="Peng C."/>
            <person name="Meng J."/>
            <person name="Yang L."/>
            <person name="Liu J."/>
            <person name="Wen B."/>
            <person name="Zhang N."/>
            <person name="Huang Z."/>
            <person name="Zhu Q."/>
            <person name="Feng Y."/>
            <person name="Mount A."/>
            <person name="Hedgecock D."/>
            <person name="Xu Z."/>
            <person name="Liu Y."/>
            <person name="Domazet-Loso T."/>
            <person name="Du Y."/>
            <person name="Sun X."/>
            <person name="Zhang S."/>
            <person name="Liu B."/>
            <person name="Cheng P."/>
            <person name="Jiang X."/>
            <person name="Li J."/>
            <person name="Fan D."/>
            <person name="Wang W."/>
            <person name="Fu W."/>
            <person name="Wang T."/>
            <person name="Wang B."/>
            <person name="Zhang J."/>
            <person name="Peng Z."/>
            <person name="Li Y."/>
            <person name="Li N."/>
            <person name="Wang J."/>
            <person name="Chen M."/>
            <person name="He Y."/>
            <person name="Tan F."/>
            <person name="Song X."/>
            <person name="Zheng Q."/>
            <person name="Huang R."/>
            <person name="Yang H."/>
            <person name="Du X."/>
            <person name="Chen L."/>
            <person name="Yang M."/>
            <person name="Gaffney P.M."/>
            <person name="Wang S."/>
            <person name="Luo L."/>
            <person name="She Z."/>
            <person name="Ming Y."/>
            <person name="Huang W."/>
            <person name="Zhang S."/>
            <person name="Huang B."/>
            <person name="Zhang Y."/>
            <person name="Qu T."/>
            <person name="Ni P."/>
            <person name="Miao G."/>
            <person name="Wang J."/>
            <person name="Wang Q."/>
            <person name="Steinberg C.E."/>
            <person name="Wang H."/>
            <person name="Li N."/>
            <person name="Qian L."/>
            <person name="Zhang G."/>
            <person name="Li Y."/>
            <person name="Yang H."/>
            <person name="Liu X."/>
            <person name="Wang J."/>
            <person name="Yin Y."/>
            <person name="Wang J."/>
        </authorList>
    </citation>
    <scope>NUCLEOTIDE SEQUENCE [LARGE SCALE GENOMIC DNA]</scope>
    <source>
        <strain evidence="1">05x7-T-G4-1.051#20</strain>
    </source>
</reference>
<organism evidence="1">
    <name type="scientific">Magallana gigas</name>
    <name type="common">Pacific oyster</name>
    <name type="synonym">Crassostrea gigas</name>
    <dbReference type="NCBI Taxonomy" id="29159"/>
    <lineage>
        <taxon>Eukaryota</taxon>
        <taxon>Metazoa</taxon>
        <taxon>Spiralia</taxon>
        <taxon>Lophotrochozoa</taxon>
        <taxon>Mollusca</taxon>
        <taxon>Bivalvia</taxon>
        <taxon>Autobranchia</taxon>
        <taxon>Pteriomorphia</taxon>
        <taxon>Ostreida</taxon>
        <taxon>Ostreoidea</taxon>
        <taxon>Ostreidae</taxon>
        <taxon>Magallana</taxon>
    </lineage>
</organism>
<accession>K1R4U3</accession>
<name>K1R4U3_MAGGI</name>
<sequence length="135" mass="15811">MLTLSNLQVSKTITNLLNSNNMDLQHKAHLQTTDLQTISRELRNLIPMLPHNRTLTNHTHRYNINEHPMLNHIVNLRHRNQIPSSHSLERYRAKEGINNHTRIGQFSIQINLNRIQTHLCKSLEPNRVNVHLCLT</sequence>
<dbReference type="AlphaFoldDB" id="K1R4U3"/>
<evidence type="ECO:0000313" key="1">
    <source>
        <dbReference type="EMBL" id="EKC38529.1"/>
    </source>
</evidence>
<gene>
    <name evidence="1" type="ORF">CGI_10017086</name>
</gene>
<proteinExistence type="predicted"/>
<dbReference type="EMBL" id="JH817779">
    <property type="protein sequence ID" value="EKC38529.1"/>
    <property type="molecule type" value="Genomic_DNA"/>
</dbReference>
<dbReference type="HOGENOM" id="CLU_1887740_0_0_1"/>
<protein>
    <submittedName>
        <fullName evidence="1">Uncharacterized protein</fullName>
    </submittedName>
</protein>
<dbReference type="InParanoid" id="K1R4U3"/>